<dbReference type="Pfam" id="PF00702">
    <property type="entry name" value="Hydrolase"/>
    <property type="match status" value="1"/>
</dbReference>
<keyword evidence="5 13" id="KW-0479">Metal-binding</keyword>
<keyword evidence="11" id="KW-0186">Copper</keyword>
<organism evidence="16 17">
    <name type="scientific">Corynebacterium gallinarum</name>
    <dbReference type="NCBI Taxonomy" id="2762214"/>
    <lineage>
        <taxon>Bacteria</taxon>
        <taxon>Bacillati</taxon>
        <taxon>Actinomycetota</taxon>
        <taxon>Actinomycetes</taxon>
        <taxon>Mycobacteriales</taxon>
        <taxon>Corynebacteriaceae</taxon>
        <taxon>Corynebacterium</taxon>
    </lineage>
</organism>
<dbReference type="SUPFAM" id="SSF81653">
    <property type="entry name" value="Calcium ATPase, transduction domain A"/>
    <property type="match status" value="1"/>
</dbReference>
<keyword evidence="12 13" id="KW-0472">Membrane</keyword>
<dbReference type="GO" id="GO:0005886">
    <property type="term" value="C:plasma membrane"/>
    <property type="evidence" value="ECO:0007669"/>
    <property type="project" value="UniProtKB-SubCell"/>
</dbReference>
<evidence type="ECO:0000313" key="17">
    <source>
        <dbReference type="Proteomes" id="UP000650224"/>
    </source>
</evidence>
<protein>
    <submittedName>
        <fullName evidence="16">Copper-translocating P-type ATPase</fullName>
        <ecNumber evidence="16">3.6.3.-</ecNumber>
    </submittedName>
</protein>
<accession>A0A8I0HQ53</accession>
<evidence type="ECO:0000256" key="14">
    <source>
        <dbReference type="SAM" id="MobiDB-lite"/>
    </source>
</evidence>
<name>A0A8I0HQ53_9CORY</name>
<evidence type="ECO:0000256" key="1">
    <source>
        <dbReference type="ARBA" id="ARBA00004651"/>
    </source>
</evidence>
<keyword evidence="6 13" id="KW-0547">Nucleotide-binding</keyword>
<dbReference type="AlphaFoldDB" id="A0A8I0HQ53"/>
<dbReference type="PRINTS" id="PR00943">
    <property type="entry name" value="CUATPASE"/>
</dbReference>
<evidence type="ECO:0000256" key="10">
    <source>
        <dbReference type="ARBA" id="ARBA00022989"/>
    </source>
</evidence>
<evidence type="ECO:0000256" key="4">
    <source>
        <dbReference type="ARBA" id="ARBA00022692"/>
    </source>
</evidence>
<evidence type="ECO:0000256" key="11">
    <source>
        <dbReference type="ARBA" id="ARBA00023008"/>
    </source>
</evidence>
<evidence type="ECO:0000256" key="8">
    <source>
        <dbReference type="ARBA" id="ARBA00022840"/>
    </source>
</evidence>
<evidence type="ECO:0000256" key="9">
    <source>
        <dbReference type="ARBA" id="ARBA00022967"/>
    </source>
</evidence>
<dbReference type="Gene3D" id="3.40.50.1000">
    <property type="entry name" value="HAD superfamily/HAD-like"/>
    <property type="match status" value="1"/>
</dbReference>
<feature type="transmembrane region" description="Helical" evidence="13">
    <location>
        <begin position="155"/>
        <end position="174"/>
    </location>
</feature>
<evidence type="ECO:0000256" key="7">
    <source>
        <dbReference type="ARBA" id="ARBA00022796"/>
    </source>
</evidence>
<dbReference type="EC" id="3.6.3.-" evidence="16"/>
<dbReference type="InterPro" id="IPR023298">
    <property type="entry name" value="ATPase_P-typ_TM_dom_sf"/>
</dbReference>
<feature type="transmembrane region" description="Helical" evidence="13">
    <location>
        <begin position="125"/>
        <end position="143"/>
    </location>
</feature>
<keyword evidence="3 13" id="KW-1003">Cell membrane</keyword>
<dbReference type="GO" id="GO:0005524">
    <property type="term" value="F:ATP binding"/>
    <property type="evidence" value="ECO:0007669"/>
    <property type="project" value="UniProtKB-UniRule"/>
</dbReference>
<keyword evidence="16" id="KW-0378">Hydrolase</keyword>
<evidence type="ECO:0000259" key="15">
    <source>
        <dbReference type="Pfam" id="PF00122"/>
    </source>
</evidence>
<keyword evidence="4 13" id="KW-0812">Transmembrane</keyword>
<feature type="domain" description="P-type ATPase A" evidence="15">
    <location>
        <begin position="221"/>
        <end position="320"/>
    </location>
</feature>
<dbReference type="InterPro" id="IPR059000">
    <property type="entry name" value="ATPase_P-type_domA"/>
</dbReference>
<dbReference type="NCBIfam" id="TIGR01511">
    <property type="entry name" value="ATPase-IB1_Cu"/>
    <property type="match status" value="1"/>
</dbReference>
<sequence>MNTHQHHGDHHDKHSGHDHHPHSDTHGQAMPGTPPHSAVDEEHPPPGDHHHHGHDDHSGHGSHDHAGHDGHDGHGGHDGHEHHSAEMFKSRFWLSLILSIPVVFFSPMVAHLLGYTIPEFPGAGWIAPILGTVVFIYGGDPFLRGGWAELKARQPGMMLLISMAITVAFVASWVTTLGIGGFDLDFWWELVLLVTIMLLGHWMEMRALGSASSALDALAALLPDEAERIVDGAVHTVPLAELVEGDIVLVRAGARVPADGTITDGAAEFDEAMITGESRPVFRDTGEHVVAGTVATDNTVRVRVEKIGEDTALAGIQRMVADAQSSSSRAQALADRAAGWLFWFALISGIITAIVWTIIGSPDQAVVRTVTVLIIACPHALGLAIPLVIAISTERAARSGLLIKDRLALERMRTVDVVLFDKTGTLTEGAHAVTDVAATAGVSTGQLLAVAAAAEADSEHPVARAIIAAAAEHPEASKQHLRGSNFTAATGRGVRATVEGVDVFVGGPNMLRELDLTAPADIIDDTDQWAGRGAGVLHVVRDGQIIGAVAVEDKVRPESRATVRALQDRGVKVALITGDARQVADAVGRELGIDEVFAEVLPQDKDTKVLELQERGLSVAMVGDGVNDAPALARAEVGIAIGAGTDVAMESAGVVLASDDPRAVVSMIELSQASYRKMVQNLVWASAYNIVAVPLAAGVLAPIGFILPPAVGAILMSLSTVIVALNAQLLRRIDLDPARLAPTSAAGEEVPVQSSATATR</sequence>
<dbReference type="Pfam" id="PF00122">
    <property type="entry name" value="E1-E2_ATPase"/>
    <property type="match status" value="1"/>
</dbReference>
<dbReference type="GO" id="GO:0005507">
    <property type="term" value="F:copper ion binding"/>
    <property type="evidence" value="ECO:0007669"/>
    <property type="project" value="TreeGrafter"/>
</dbReference>
<dbReference type="SUPFAM" id="SSF56784">
    <property type="entry name" value="HAD-like"/>
    <property type="match status" value="1"/>
</dbReference>
<dbReference type="PANTHER" id="PTHR43520:SF8">
    <property type="entry name" value="P-TYPE CU(+) TRANSPORTER"/>
    <property type="match status" value="1"/>
</dbReference>
<evidence type="ECO:0000256" key="5">
    <source>
        <dbReference type="ARBA" id="ARBA00022723"/>
    </source>
</evidence>
<feature type="transmembrane region" description="Helical" evidence="13">
    <location>
        <begin position="186"/>
        <end position="203"/>
    </location>
</feature>
<feature type="transmembrane region" description="Helical" evidence="13">
    <location>
        <begin position="365"/>
        <end position="391"/>
    </location>
</feature>
<dbReference type="SUPFAM" id="SSF81665">
    <property type="entry name" value="Calcium ATPase, transmembrane domain M"/>
    <property type="match status" value="1"/>
</dbReference>
<dbReference type="SFLD" id="SFLDG00002">
    <property type="entry name" value="C1.7:_P-type_atpase_like"/>
    <property type="match status" value="1"/>
</dbReference>
<dbReference type="SFLD" id="SFLDF00027">
    <property type="entry name" value="p-type_atpase"/>
    <property type="match status" value="1"/>
</dbReference>
<dbReference type="InterPro" id="IPR023214">
    <property type="entry name" value="HAD_sf"/>
</dbReference>
<evidence type="ECO:0000313" key="16">
    <source>
        <dbReference type="EMBL" id="MBD8030944.1"/>
    </source>
</evidence>
<dbReference type="GO" id="GO:0016887">
    <property type="term" value="F:ATP hydrolysis activity"/>
    <property type="evidence" value="ECO:0007669"/>
    <property type="project" value="InterPro"/>
</dbReference>
<keyword evidence="7" id="KW-0187">Copper transport</keyword>
<dbReference type="PANTHER" id="PTHR43520">
    <property type="entry name" value="ATP7, ISOFORM B"/>
    <property type="match status" value="1"/>
</dbReference>
<dbReference type="NCBIfam" id="TIGR01494">
    <property type="entry name" value="ATPase_P-type"/>
    <property type="match status" value="1"/>
</dbReference>
<dbReference type="Proteomes" id="UP000650224">
    <property type="component" value="Unassembled WGS sequence"/>
</dbReference>
<dbReference type="EMBL" id="JACSPR010000009">
    <property type="protein sequence ID" value="MBD8030944.1"/>
    <property type="molecule type" value="Genomic_DNA"/>
</dbReference>
<feature type="region of interest" description="Disordered" evidence="14">
    <location>
        <begin position="1"/>
        <end position="82"/>
    </location>
</feature>
<keyword evidence="17" id="KW-1185">Reference proteome</keyword>
<dbReference type="InterPro" id="IPR027256">
    <property type="entry name" value="P-typ_ATPase_IB"/>
</dbReference>
<dbReference type="PRINTS" id="PR00119">
    <property type="entry name" value="CATATPASE"/>
</dbReference>
<reference evidence="16 17" key="1">
    <citation type="submission" date="2020-08" db="EMBL/GenBank/DDBJ databases">
        <title>A Genomic Blueprint of the Chicken Gut Microbiome.</title>
        <authorList>
            <person name="Gilroy R."/>
            <person name="Ravi A."/>
            <person name="Getino M."/>
            <person name="Pursley I."/>
            <person name="Horton D.L."/>
            <person name="Alikhan N.-F."/>
            <person name="Baker D."/>
            <person name="Gharbi K."/>
            <person name="Hall N."/>
            <person name="Watson M."/>
            <person name="Adriaenssens E.M."/>
            <person name="Foster-Nyarko E."/>
            <person name="Jarju S."/>
            <person name="Secka A."/>
            <person name="Antonio M."/>
            <person name="Oren A."/>
            <person name="Chaudhuri R."/>
            <person name="La Ragione R.M."/>
            <person name="Hildebrand F."/>
            <person name="Pallen M.J."/>
        </authorList>
    </citation>
    <scope>NUCLEOTIDE SEQUENCE [LARGE SCALE GENOMIC DNA]</scope>
    <source>
        <strain evidence="16 17">Sa1YVA5</strain>
    </source>
</reference>
<feature type="compositionally biased region" description="Basic and acidic residues" evidence="14">
    <location>
        <begin position="38"/>
        <end position="82"/>
    </location>
</feature>
<evidence type="ECO:0000256" key="13">
    <source>
        <dbReference type="RuleBase" id="RU362081"/>
    </source>
</evidence>
<keyword evidence="8 13" id="KW-0067">ATP-binding</keyword>
<feature type="transmembrane region" description="Helical" evidence="13">
    <location>
        <begin position="711"/>
        <end position="730"/>
    </location>
</feature>
<evidence type="ECO:0000256" key="3">
    <source>
        <dbReference type="ARBA" id="ARBA00022475"/>
    </source>
</evidence>
<feature type="transmembrane region" description="Helical" evidence="13">
    <location>
        <begin position="337"/>
        <end position="359"/>
    </location>
</feature>
<dbReference type="NCBIfam" id="TIGR01525">
    <property type="entry name" value="ATPase-IB_hvy"/>
    <property type="match status" value="1"/>
</dbReference>
<dbReference type="InterPro" id="IPR018303">
    <property type="entry name" value="ATPase_P-typ_P_site"/>
</dbReference>
<dbReference type="InterPro" id="IPR001757">
    <property type="entry name" value="P_typ_ATPase"/>
</dbReference>
<dbReference type="Gene3D" id="2.70.150.10">
    <property type="entry name" value="Calcium-transporting ATPase, cytoplasmic transduction domain A"/>
    <property type="match status" value="1"/>
</dbReference>
<feature type="transmembrane region" description="Helical" evidence="13">
    <location>
        <begin position="92"/>
        <end position="113"/>
    </location>
</feature>
<comment type="subcellular location">
    <subcellularLocation>
        <location evidence="1">Cell membrane</location>
        <topology evidence="1">Multi-pass membrane protein</topology>
    </subcellularLocation>
</comment>
<dbReference type="SFLD" id="SFLDS00003">
    <property type="entry name" value="Haloacid_Dehalogenase"/>
    <property type="match status" value="1"/>
</dbReference>
<evidence type="ECO:0000256" key="12">
    <source>
        <dbReference type="ARBA" id="ARBA00023136"/>
    </source>
</evidence>
<dbReference type="InterPro" id="IPR036412">
    <property type="entry name" value="HAD-like_sf"/>
</dbReference>
<dbReference type="RefSeq" id="WP_191734193.1">
    <property type="nucleotide sequence ID" value="NZ_JACSPR010000009.1"/>
</dbReference>
<gene>
    <name evidence="16" type="ORF">H9627_11550</name>
</gene>
<dbReference type="FunFam" id="2.70.150.10:FF:000020">
    <property type="entry name" value="Copper-exporting P-type ATPase A"/>
    <property type="match status" value="1"/>
</dbReference>
<feature type="transmembrane region" description="Helical" evidence="13">
    <location>
        <begin position="682"/>
        <end position="705"/>
    </location>
</feature>
<feature type="compositionally biased region" description="Basic residues" evidence="14">
    <location>
        <begin position="1"/>
        <end position="20"/>
    </location>
</feature>
<dbReference type="InterPro" id="IPR023299">
    <property type="entry name" value="ATPase_P-typ_cyto_dom_N"/>
</dbReference>
<evidence type="ECO:0000256" key="2">
    <source>
        <dbReference type="ARBA" id="ARBA00006024"/>
    </source>
</evidence>
<dbReference type="InterPro" id="IPR044492">
    <property type="entry name" value="P_typ_ATPase_HD_dom"/>
</dbReference>
<keyword evidence="7" id="KW-0406">Ion transport</keyword>
<dbReference type="Gene3D" id="3.40.1110.10">
    <property type="entry name" value="Calcium-transporting ATPase, cytoplasmic domain N"/>
    <property type="match status" value="1"/>
</dbReference>
<proteinExistence type="inferred from homology"/>
<dbReference type="GO" id="GO:0043682">
    <property type="term" value="F:P-type divalent copper transporter activity"/>
    <property type="evidence" value="ECO:0007669"/>
    <property type="project" value="TreeGrafter"/>
</dbReference>
<evidence type="ECO:0000256" key="6">
    <source>
        <dbReference type="ARBA" id="ARBA00022741"/>
    </source>
</evidence>
<dbReference type="InterPro" id="IPR008250">
    <property type="entry name" value="ATPase_P-typ_transduc_dom_A_sf"/>
</dbReference>
<dbReference type="PROSITE" id="PS00154">
    <property type="entry name" value="ATPASE_E1_E2"/>
    <property type="match status" value="1"/>
</dbReference>
<keyword evidence="7" id="KW-0813">Transport</keyword>
<dbReference type="GO" id="GO:0055070">
    <property type="term" value="P:copper ion homeostasis"/>
    <property type="evidence" value="ECO:0007669"/>
    <property type="project" value="TreeGrafter"/>
</dbReference>
<keyword evidence="10 13" id="KW-1133">Transmembrane helix</keyword>
<keyword evidence="9" id="KW-1278">Translocase</keyword>
<comment type="caution">
    <text evidence="16">The sequence shown here is derived from an EMBL/GenBank/DDBJ whole genome shotgun (WGS) entry which is preliminary data.</text>
</comment>
<comment type="similarity">
    <text evidence="2 13">Belongs to the cation transport ATPase (P-type) (TC 3.A.3) family. Type IB subfamily.</text>
</comment>